<reference evidence="1 2" key="1">
    <citation type="journal article" date="2023" name="Life. Sci Alliance">
        <title>Evolutionary insights into 3D genome organization and epigenetic landscape of Vigna mungo.</title>
        <authorList>
            <person name="Junaid A."/>
            <person name="Singh B."/>
            <person name="Bhatia S."/>
        </authorList>
    </citation>
    <scope>NUCLEOTIDE SEQUENCE [LARGE SCALE GENOMIC DNA]</scope>
    <source>
        <strain evidence="1">Urdbean</strain>
    </source>
</reference>
<organism evidence="1 2">
    <name type="scientific">Vigna mungo</name>
    <name type="common">Black gram</name>
    <name type="synonym">Phaseolus mungo</name>
    <dbReference type="NCBI Taxonomy" id="3915"/>
    <lineage>
        <taxon>Eukaryota</taxon>
        <taxon>Viridiplantae</taxon>
        <taxon>Streptophyta</taxon>
        <taxon>Embryophyta</taxon>
        <taxon>Tracheophyta</taxon>
        <taxon>Spermatophyta</taxon>
        <taxon>Magnoliopsida</taxon>
        <taxon>eudicotyledons</taxon>
        <taxon>Gunneridae</taxon>
        <taxon>Pentapetalae</taxon>
        <taxon>rosids</taxon>
        <taxon>fabids</taxon>
        <taxon>Fabales</taxon>
        <taxon>Fabaceae</taxon>
        <taxon>Papilionoideae</taxon>
        <taxon>50 kb inversion clade</taxon>
        <taxon>NPAAA clade</taxon>
        <taxon>indigoferoid/millettioid clade</taxon>
        <taxon>Phaseoleae</taxon>
        <taxon>Vigna</taxon>
    </lineage>
</organism>
<dbReference type="AlphaFoldDB" id="A0AAQ3MPY9"/>
<keyword evidence="2" id="KW-1185">Reference proteome</keyword>
<accession>A0AAQ3MPY9</accession>
<evidence type="ECO:0000313" key="2">
    <source>
        <dbReference type="Proteomes" id="UP001374535"/>
    </source>
</evidence>
<gene>
    <name evidence="1" type="ORF">V8G54_033963</name>
</gene>
<protein>
    <submittedName>
        <fullName evidence="1">Uncharacterized protein</fullName>
    </submittedName>
</protein>
<dbReference type="Proteomes" id="UP001374535">
    <property type="component" value="Chromosome 10"/>
</dbReference>
<sequence length="250" mass="28306">MDAKSLLQGFSLAPSYPLPQLSKITMTTTNCVSFNFNHNPCLIFANGYPTSSSLLPFSIHNKPRKSASLIVSARKKDKKDDTHSSVPQPDEVTGFFPEAVLFKKRSVEEEGKLLPEFEDAEESESSWFSYLLASSLYVYCCSNSIVIMGWIVPFEDLVFAEYPELTSFNRQPLSLSNRLAVPNHPQLKPSRPMMLMFLTAHILIRHYEVMYLIHEKHEDEVAAVNEKIQGNLHFPFLKWLGGYQVEAGGL</sequence>
<proteinExistence type="predicted"/>
<dbReference type="EMBL" id="CP144691">
    <property type="protein sequence ID" value="WVY94875.1"/>
    <property type="molecule type" value="Genomic_DNA"/>
</dbReference>
<evidence type="ECO:0000313" key="1">
    <source>
        <dbReference type="EMBL" id="WVY94875.1"/>
    </source>
</evidence>
<name>A0AAQ3MPY9_VIGMU</name>